<dbReference type="Proteomes" id="UP000627292">
    <property type="component" value="Unassembled WGS sequence"/>
</dbReference>
<name>A0A917MVX4_9BACT</name>
<dbReference type="Pfam" id="PF12771">
    <property type="entry name" value="SusD-like_2"/>
    <property type="match status" value="1"/>
</dbReference>
<reference evidence="2" key="1">
    <citation type="journal article" date="2014" name="Int. J. Syst. Evol. Microbiol.">
        <title>Complete genome sequence of Corynebacterium casei LMG S-19264T (=DSM 44701T), isolated from a smear-ripened cheese.</title>
        <authorList>
            <consortium name="US DOE Joint Genome Institute (JGI-PGF)"/>
            <person name="Walter F."/>
            <person name="Albersmeier A."/>
            <person name="Kalinowski J."/>
            <person name="Ruckert C."/>
        </authorList>
    </citation>
    <scope>NUCLEOTIDE SEQUENCE</scope>
    <source>
        <strain evidence="2">CGMCC 1.15290</strain>
    </source>
</reference>
<evidence type="ECO:0000256" key="1">
    <source>
        <dbReference type="SAM" id="SignalP"/>
    </source>
</evidence>
<protein>
    <recommendedName>
        <fullName evidence="4">Starch-binding associating with outer membrane</fullName>
    </recommendedName>
</protein>
<evidence type="ECO:0000313" key="3">
    <source>
        <dbReference type="Proteomes" id="UP000627292"/>
    </source>
</evidence>
<dbReference type="SUPFAM" id="SSF48452">
    <property type="entry name" value="TPR-like"/>
    <property type="match status" value="1"/>
</dbReference>
<dbReference type="RefSeq" id="WP_188952062.1">
    <property type="nucleotide sequence ID" value="NZ_BMIB01000002.1"/>
</dbReference>
<evidence type="ECO:0008006" key="4">
    <source>
        <dbReference type="Google" id="ProtNLM"/>
    </source>
</evidence>
<comment type="caution">
    <text evidence="2">The sequence shown here is derived from an EMBL/GenBank/DDBJ whole genome shotgun (WGS) entry which is preliminary data.</text>
</comment>
<feature type="chain" id="PRO_5036919014" description="Starch-binding associating with outer membrane" evidence="1">
    <location>
        <begin position="24"/>
        <end position="493"/>
    </location>
</feature>
<gene>
    <name evidence="2" type="ORF">GCM10011379_21860</name>
</gene>
<dbReference type="AlphaFoldDB" id="A0A917MVX4"/>
<dbReference type="PROSITE" id="PS51257">
    <property type="entry name" value="PROKAR_LIPOPROTEIN"/>
    <property type="match status" value="1"/>
</dbReference>
<sequence>MNRLKISSVVLLMAALSSCKKFSDFQSNPNNPVTSDPALLLTNLERTAFSNINTDAPLASRQLVYTQSASNAQYYGWQRGSFNYASVSQTVKMEQEAARTGNANYRYLARFLRAYYVVGMTQMFGDIPYSQMMQSIAGNNFTDTLALRPAYDKQQDVYLGVLNELKVISDSLSTTALGISGDVIYSGNINQWKKLVNSFTLRVLMNLSKKESNTTLNIKQRFADIVSQPAKYPLLGSNADNGQLPYYNVTGNQYVYFNDNGMKTDYYLDSSFVKLLKDNADPRLFVFGEPATKTGLSAGNFAAYDGLVGSAPLAYNVSKKSDGKSSQIHKRFAYDATNEPSVLMGYAELQFVLAEAALRGWISGDANAYYKKGVEASLTFSNYQSTYSAISIADYLNRPELNLKAGTELQQIITQKYISMFMNSGMQLFFEQRRTGYPAFETAGAGILNGGKVPKRWMYPASEYNTNATNVNKAVSSQYNGTDDINGTMWLIQ</sequence>
<reference evidence="2" key="2">
    <citation type="submission" date="2020-09" db="EMBL/GenBank/DDBJ databases">
        <authorList>
            <person name="Sun Q."/>
            <person name="Zhou Y."/>
        </authorList>
    </citation>
    <scope>NUCLEOTIDE SEQUENCE</scope>
    <source>
        <strain evidence="2">CGMCC 1.15290</strain>
    </source>
</reference>
<keyword evidence="1" id="KW-0732">Signal</keyword>
<feature type="signal peptide" evidence="1">
    <location>
        <begin position="1"/>
        <end position="23"/>
    </location>
</feature>
<dbReference type="EMBL" id="BMIB01000002">
    <property type="protein sequence ID" value="GGH67037.1"/>
    <property type="molecule type" value="Genomic_DNA"/>
</dbReference>
<accession>A0A917MVX4</accession>
<keyword evidence="3" id="KW-1185">Reference proteome</keyword>
<organism evidence="2 3">
    <name type="scientific">Filimonas zeae</name>
    <dbReference type="NCBI Taxonomy" id="1737353"/>
    <lineage>
        <taxon>Bacteria</taxon>
        <taxon>Pseudomonadati</taxon>
        <taxon>Bacteroidota</taxon>
        <taxon>Chitinophagia</taxon>
        <taxon>Chitinophagales</taxon>
        <taxon>Chitinophagaceae</taxon>
        <taxon>Filimonas</taxon>
    </lineage>
</organism>
<dbReference type="InterPro" id="IPR011990">
    <property type="entry name" value="TPR-like_helical_dom_sf"/>
</dbReference>
<dbReference type="InterPro" id="IPR041662">
    <property type="entry name" value="SusD-like_2"/>
</dbReference>
<dbReference type="Gene3D" id="1.25.40.390">
    <property type="match status" value="1"/>
</dbReference>
<proteinExistence type="predicted"/>
<evidence type="ECO:0000313" key="2">
    <source>
        <dbReference type="EMBL" id="GGH67037.1"/>
    </source>
</evidence>